<evidence type="ECO:0000256" key="3">
    <source>
        <dbReference type="ARBA" id="ARBA00023098"/>
    </source>
</evidence>
<dbReference type="Proteomes" id="UP001501411">
    <property type="component" value="Unassembled WGS sequence"/>
</dbReference>
<protein>
    <recommendedName>
        <fullName evidence="5">PNPLA domain-containing protein</fullName>
    </recommendedName>
</protein>
<keyword evidence="2 4" id="KW-0442">Lipid degradation</keyword>
<dbReference type="CDD" id="cd07205">
    <property type="entry name" value="Pat_PNPLA6_PNPLA7_NTE1_like"/>
    <property type="match status" value="1"/>
</dbReference>
<dbReference type="InterPro" id="IPR050301">
    <property type="entry name" value="NTE"/>
</dbReference>
<reference evidence="7" key="1">
    <citation type="journal article" date="2019" name="Int. J. Syst. Evol. Microbiol.">
        <title>The Global Catalogue of Microorganisms (GCM) 10K type strain sequencing project: providing services to taxonomists for standard genome sequencing and annotation.</title>
        <authorList>
            <consortium name="The Broad Institute Genomics Platform"/>
            <consortium name="The Broad Institute Genome Sequencing Center for Infectious Disease"/>
            <person name="Wu L."/>
            <person name="Ma J."/>
        </authorList>
    </citation>
    <scope>NUCLEOTIDE SEQUENCE [LARGE SCALE GENOMIC DNA]</scope>
    <source>
        <strain evidence="7">JCM 18200</strain>
    </source>
</reference>
<keyword evidence="3 4" id="KW-0443">Lipid metabolism</keyword>
<gene>
    <name evidence="6" type="ORF">GCM10023231_42250</name>
</gene>
<evidence type="ECO:0000259" key="5">
    <source>
        <dbReference type="PROSITE" id="PS51635"/>
    </source>
</evidence>
<dbReference type="InterPro" id="IPR002641">
    <property type="entry name" value="PNPLA_dom"/>
</dbReference>
<dbReference type="PANTHER" id="PTHR14226:SF29">
    <property type="entry name" value="NEUROPATHY TARGET ESTERASE SWS"/>
    <property type="match status" value="1"/>
</dbReference>
<dbReference type="Gene3D" id="3.40.1090.10">
    <property type="entry name" value="Cytosolic phospholipase A2 catalytic domain"/>
    <property type="match status" value="2"/>
</dbReference>
<feature type="active site" description="Proton acceptor" evidence="4">
    <location>
        <position position="163"/>
    </location>
</feature>
<feature type="domain" description="PNPLA" evidence="5">
    <location>
        <begin position="18"/>
        <end position="176"/>
    </location>
</feature>
<feature type="active site" description="Nucleophile" evidence="4">
    <location>
        <position position="51"/>
    </location>
</feature>
<evidence type="ECO:0000256" key="1">
    <source>
        <dbReference type="ARBA" id="ARBA00022801"/>
    </source>
</evidence>
<dbReference type="PROSITE" id="PS51635">
    <property type="entry name" value="PNPLA"/>
    <property type="match status" value="1"/>
</dbReference>
<accession>A0ABP9CFW6</accession>
<comment type="caution">
    <text evidence="6">The sequence shown here is derived from an EMBL/GenBank/DDBJ whole genome shotgun (WGS) entry which is preliminary data.</text>
</comment>
<evidence type="ECO:0000313" key="6">
    <source>
        <dbReference type="EMBL" id="GAA4808516.1"/>
    </source>
</evidence>
<dbReference type="SUPFAM" id="SSF52151">
    <property type="entry name" value="FabD/lysophospholipase-like"/>
    <property type="match status" value="1"/>
</dbReference>
<evidence type="ECO:0000256" key="4">
    <source>
        <dbReference type="PROSITE-ProRule" id="PRU01161"/>
    </source>
</evidence>
<evidence type="ECO:0000256" key="2">
    <source>
        <dbReference type="ARBA" id="ARBA00022963"/>
    </source>
</evidence>
<dbReference type="PANTHER" id="PTHR14226">
    <property type="entry name" value="NEUROPATHY TARGET ESTERASE/SWISS CHEESE D.MELANOGASTER"/>
    <property type="match status" value="1"/>
</dbReference>
<dbReference type="InterPro" id="IPR016035">
    <property type="entry name" value="Acyl_Trfase/lysoPLipase"/>
</dbReference>
<evidence type="ECO:0000313" key="7">
    <source>
        <dbReference type="Proteomes" id="UP001501411"/>
    </source>
</evidence>
<dbReference type="Pfam" id="PF01734">
    <property type="entry name" value="Patatin"/>
    <property type="match status" value="1"/>
</dbReference>
<keyword evidence="1 4" id="KW-0378">Hydrolase</keyword>
<sequence length="268" mass="29644">MAFHWKKPWEKKPPKIGLVLSGGGLRGIGHLGAIRALEEYGIKPSIISGCSAGAIIGACYAAGLSVEEMLQIVQNNDLFPTRSLRFRKTGFLDTGYLSSLIQKYIPENTFESLKIPLHVSTTDIWLAKTVYIHSGPLDQALLASSSIPFIFPAVTQNGSTYYDGGLLDNLPVTPLLGQCHYLIGIHVNALDHPASEQLSSLKMLDRVIHLAIGQAVVRNAQKCDLFIEPPNMLQFGLFDKKQLMPMVEYVYNHTLEQLATNPIFVRRQ</sequence>
<dbReference type="EMBL" id="BAABIQ010000044">
    <property type="protein sequence ID" value="GAA4808516.1"/>
    <property type="molecule type" value="Genomic_DNA"/>
</dbReference>
<keyword evidence="7" id="KW-1185">Reference proteome</keyword>
<feature type="short sequence motif" description="GXSXG" evidence="4">
    <location>
        <begin position="49"/>
        <end position="53"/>
    </location>
</feature>
<dbReference type="RefSeq" id="WP_345235318.1">
    <property type="nucleotide sequence ID" value="NZ_BAABIQ010000044.1"/>
</dbReference>
<feature type="short sequence motif" description="GXGXXG" evidence="4">
    <location>
        <begin position="22"/>
        <end position="27"/>
    </location>
</feature>
<organism evidence="6 7">
    <name type="scientific">Olivibacter ginsenosidimutans</name>
    <dbReference type="NCBI Taxonomy" id="1176537"/>
    <lineage>
        <taxon>Bacteria</taxon>
        <taxon>Pseudomonadati</taxon>
        <taxon>Bacteroidota</taxon>
        <taxon>Sphingobacteriia</taxon>
        <taxon>Sphingobacteriales</taxon>
        <taxon>Sphingobacteriaceae</taxon>
        <taxon>Olivibacter</taxon>
    </lineage>
</organism>
<feature type="short sequence motif" description="DGA/G" evidence="4">
    <location>
        <begin position="163"/>
        <end position="165"/>
    </location>
</feature>
<name>A0ABP9CFW6_9SPHI</name>
<proteinExistence type="predicted"/>